<feature type="transmembrane region" description="Helical" evidence="1">
    <location>
        <begin position="33"/>
        <end position="54"/>
    </location>
</feature>
<name>A0A437AK35_9MICR</name>
<gene>
    <name evidence="2" type="ORF">TUBRATIS_20690</name>
</gene>
<sequence>MCKTKKKDLTKENKFNKKKTSIKQNQAANIFEFINDSIFCMLISIIVFNLSSIIEDLMFVKIYIIFKLLNLVFCLKIFTKYTKIKKFLSLLMLYDNFIKIIYLF</sequence>
<dbReference type="EMBL" id="RCSS01000511">
    <property type="protein sequence ID" value="RVD91482.1"/>
    <property type="molecule type" value="Genomic_DNA"/>
</dbReference>
<accession>A0A437AK35</accession>
<organism evidence="2 3">
    <name type="scientific">Tubulinosema ratisbonensis</name>
    <dbReference type="NCBI Taxonomy" id="291195"/>
    <lineage>
        <taxon>Eukaryota</taxon>
        <taxon>Fungi</taxon>
        <taxon>Fungi incertae sedis</taxon>
        <taxon>Microsporidia</taxon>
        <taxon>Tubulinosematoidea</taxon>
        <taxon>Tubulinosematidae</taxon>
        <taxon>Tubulinosema</taxon>
    </lineage>
</organism>
<keyword evidence="1" id="KW-0472">Membrane</keyword>
<dbReference type="AlphaFoldDB" id="A0A437AK35"/>
<evidence type="ECO:0000313" key="2">
    <source>
        <dbReference type="EMBL" id="RVD91482.1"/>
    </source>
</evidence>
<dbReference type="VEuPathDB" id="MicrosporidiaDB:TUBRATIS_20690"/>
<keyword evidence="1" id="KW-0812">Transmembrane</keyword>
<keyword evidence="3" id="KW-1185">Reference proteome</keyword>
<keyword evidence="1" id="KW-1133">Transmembrane helix</keyword>
<proteinExistence type="predicted"/>
<dbReference type="Proteomes" id="UP000282876">
    <property type="component" value="Unassembled WGS sequence"/>
</dbReference>
<reference evidence="2 3" key="1">
    <citation type="submission" date="2018-10" db="EMBL/GenBank/DDBJ databases">
        <title>Draft genome sequence of the microsporidian Tubulinosema ratisbonensis.</title>
        <authorList>
            <person name="Polonais V."/>
            <person name="Peyretaillade E."/>
            <person name="Niehus S."/>
            <person name="Wawrzyniak I."/>
            <person name="Franchet A."/>
            <person name="Gaspin C."/>
            <person name="Reichstadt M."/>
            <person name="Belser C."/>
            <person name="Labadie K."/>
            <person name="Delbac F."/>
            <person name="Ferrandon D."/>
        </authorList>
    </citation>
    <scope>NUCLEOTIDE SEQUENCE [LARGE SCALE GENOMIC DNA]</scope>
    <source>
        <strain evidence="2 3">Franzen</strain>
    </source>
</reference>
<evidence type="ECO:0000313" key="3">
    <source>
        <dbReference type="Proteomes" id="UP000282876"/>
    </source>
</evidence>
<comment type="caution">
    <text evidence="2">The sequence shown here is derived from an EMBL/GenBank/DDBJ whole genome shotgun (WGS) entry which is preliminary data.</text>
</comment>
<feature type="transmembrane region" description="Helical" evidence="1">
    <location>
        <begin position="60"/>
        <end position="78"/>
    </location>
</feature>
<protein>
    <submittedName>
        <fullName evidence="2">Uncharacterized protein</fullName>
    </submittedName>
</protein>
<evidence type="ECO:0000256" key="1">
    <source>
        <dbReference type="SAM" id="Phobius"/>
    </source>
</evidence>